<dbReference type="Proteomes" id="UP000239649">
    <property type="component" value="Unassembled WGS sequence"/>
</dbReference>
<accession>A0A2P6VKR8</accession>
<gene>
    <name evidence="1" type="ORF">C2E20_2150</name>
</gene>
<evidence type="ECO:0000313" key="1">
    <source>
        <dbReference type="EMBL" id="PSC74675.1"/>
    </source>
</evidence>
<sequence>MAAAGYPEAQEKWGGVVVDVPQQPGEVKVSWLQCTQPAIVAHLEEQYAPVVAEAARACAAALAQEADDTGFGQHVMTKGWHVMVVPVSERCLVGASLPCGVVLLSTHALFSCLASAHPGEALLYLIAHQMAPWYCRHKREQEIRAVFSGLGTHHAYTREMELNLDVPINDSSRETLRATAMAAGDKFQSLLMQHEREADEVAAAVLTRLRVPPSKVPTAAQAALHAEQELAAVVLWSR</sequence>
<name>A0A2P6VKR8_9CHLO</name>
<reference evidence="1 2" key="1">
    <citation type="journal article" date="2018" name="Plant J.">
        <title>Genome sequences of Chlorella sorokiniana UTEX 1602 and Micractinium conductrix SAG 241.80: implications to maltose excretion by a green alga.</title>
        <authorList>
            <person name="Arriola M.B."/>
            <person name="Velmurugan N."/>
            <person name="Zhang Y."/>
            <person name="Plunkett M.H."/>
            <person name="Hondzo H."/>
            <person name="Barney B.M."/>
        </authorList>
    </citation>
    <scope>NUCLEOTIDE SEQUENCE [LARGE SCALE GENOMIC DNA]</scope>
    <source>
        <strain evidence="1 2">SAG 241.80</strain>
    </source>
</reference>
<dbReference type="EMBL" id="LHPF02000004">
    <property type="protein sequence ID" value="PSC74675.1"/>
    <property type="molecule type" value="Genomic_DNA"/>
</dbReference>
<comment type="caution">
    <text evidence="1">The sequence shown here is derived from an EMBL/GenBank/DDBJ whole genome shotgun (WGS) entry which is preliminary data.</text>
</comment>
<proteinExistence type="predicted"/>
<dbReference type="GO" id="GO:0016853">
    <property type="term" value="F:isomerase activity"/>
    <property type="evidence" value="ECO:0007669"/>
    <property type="project" value="UniProtKB-KW"/>
</dbReference>
<keyword evidence="2" id="KW-1185">Reference proteome</keyword>
<dbReference type="AlphaFoldDB" id="A0A2P6VKR8"/>
<organism evidence="1 2">
    <name type="scientific">Micractinium conductrix</name>
    <dbReference type="NCBI Taxonomy" id="554055"/>
    <lineage>
        <taxon>Eukaryota</taxon>
        <taxon>Viridiplantae</taxon>
        <taxon>Chlorophyta</taxon>
        <taxon>core chlorophytes</taxon>
        <taxon>Trebouxiophyceae</taxon>
        <taxon>Chlorellales</taxon>
        <taxon>Chlorellaceae</taxon>
        <taxon>Chlorella clade</taxon>
        <taxon>Micractinium</taxon>
    </lineage>
</organism>
<evidence type="ECO:0000313" key="2">
    <source>
        <dbReference type="Proteomes" id="UP000239649"/>
    </source>
</evidence>
<keyword evidence="1" id="KW-0413">Isomerase</keyword>
<protein>
    <submittedName>
        <fullName evidence="1">Isopropylmalate isomerase</fullName>
    </submittedName>
</protein>